<proteinExistence type="predicted"/>
<dbReference type="InterPro" id="IPR000073">
    <property type="entry name" value="AB_hydrolase_1"/>
</dbReference>
<protein>
    <recommendedName>
        <fullName evidence="1">AB hydrolase-1 domain-containing protein</fullName>
    </recommendedName>
</protein>
<dbReference type="GO" id="GO:0047372">
    <property type="term" value="F:monoacylglycerol lipase activity"/>
    <property type="evidence" value="ECO:0007669"/>
    <property type="project" value="TreeGrafter"/>
</dbReference>
<organism evidence="2 3">
    <name type="scientific">Saccharomyces cerevisiae (strain RM11-1a)</name>
    <name type="common">Baker's yeast</name>
    <dbReference type="NCBI Taxonomy" id="285006"/>
    <lineage>
        <taxon>Eukaryota</taxon>
        <taxon>Fungi</taxon>
        <taxon>Dikarya</taxon>
        <taxon>Ascomycota</taxon>
        <taxon>Saccharomycotina</taxon>
        <taxon>Saccharomycetes</taxon>
        <taxon>Saccharomycetales</taxon>
        <taxon>Saccharomycetaceae</taxon>
        <taxon>Saccharomyces</taxon>
    </lineage>
</organism>
<dbReference type="FunFam" id="3.40.50.1820:FF:000458">
    <property type="entry name" value="LDH1p Serine hydrolase"/>
    <property type="match status" value="1"/>
</dbReference>
<dbReference type="Gene3D" id="3.40.50.1820">
    <property type="entry name" value="alpha/beta hydrolase"/>
    <property type="match status" value="1"/>
</dbReference>
<accession>B3LMV4</accession>
<name>B3LMV4_YEAS1</name>
<dbReference type="HOGENOM" id="CLU_068926_0_0_1"/>
<dbReference type="PANTHER" id="PTHR43798:SF5">
    <property type="entry name" value="MONOACYLGLYCEROL LIPASE ABHD6"/>
    <property type="match status" value="1"/>
</dbReference>
<reference evidence="2" key="2">
    <citation type="submission" date="2005-07" db="EMBL/GenBank/DDBJ databases">
        <title>Annotation of the Saccharomyces cerevisiae RM11-1a Genome.</title>
        <authorList>
            <consortium name="The Broad Institute Genome Sequencing Platform"/>
            <person name="Birren B."/>
            <person name="Lander E."/>
            <person name="Galagan J."/>
            <person name="Nusbaum C."/>
            <person name="Devon K."/>
            <person name="Cuomo C."/>
            <person name="Jaffe D."/>
            <person name="Butler J."/>
            <person name="Alvarez P."/>
            <person name="Gnerre S."/>
            <person name="Grabherr M."/>
            <person name="Kleber M."/>
            <person name="Mauceli E."/>
            <person name="Brockman W."/>
            <person name="MacCallum I.A."/>
            <person name="Rounsley S."/>
            <person name="Young S."/>
            <person name="LaButti K."/>
            <person name="Pushparaj V."/>
            <person name="DeCaprio D."/>
            <person name="Crawford M."/>
            <person name="Koehrsen M."/>
            <person name="Engels R."/>
            <person name="Montgomery P."/>
            <person name="Pearson M."/>
            <person name="Howarth C."/>
            <person name="Larson L."/>
            <person name="Luoma S."/>
            <person name="White J."/>
            <person name="O'Leary S."/>
            <person name="Kodira C."/>
            <person name="Zeng Q."/>
            <person name="Yandava C."/>
            <person name="Alvarado L."/>
            <person name="Pratt S."/>
            <person name="Kruglyak L."/>
        </authorList>
    </citation>
    <scope>NUCLEOTIDE SEQUENCE</scope>
    <source>
        <strain evidence="2">RM11-1a</strain>
    </source>
</reference>
<feature type="domain" description="AB hydrolase-1" evidence="1">
    <location>
        <begin position="91"/>
        <end position="361"/>
    </location>
</feature>
<dbReference type="GO" id="GO:0046464">
    <property type="term" value="P:acylglycerol catabolic process"/>
    <property type="evidence" value="ECO:0007669"/>
    <property type="project" value="TreeGrafter"/>
</dbReference>
<dbReference type="EMBL" id="CH408048">
    <property type="protein sequence ID" value="EDV11907.1"/>
    <property type="molecule type" value="Genomic_DNA"/>
</dbReference>
<dbReference type="InterPro" id="IPR050266">
    <property type="entry name" value="AB_hydrolase_sf"/>
</dbReference>
<gene>
    <name evidence="2" type="ORF">SCRG_02763</name>
</gene>
<evidence type="ECO:0000313" key="3">
    <source>
        <dbReference type="Proteomes" id="UP000008335"/>
    </source>
</evidence>
<dbReference type="PANTHER" id="PTHR43798">
    <property type="entry name" value="MONOACYLGLYCEROL LIPASE"/>
    <property type="match status" value="1"/>
</dbReference>
<dbReference type="Pfam" id="PF00561">
    <property type="entry name" value="Abhydrolase_1"/>
    <property type="match status" value="1"/>
</dbReference>
<dbReference type="GO" id="GO:0016020">
    <property type="term" value="C:membrane"/>
    <property type="evidence" value="ECO:0007669"/>
    <property type="project" value="TreeGrafter"/>
</dbReference>
<dbReference type="SUPFAM" id="SSF53474">
    <property type="entry name" value="alpha/beta-Hydrolases"/>
    <property type="match status" value="1"/>
</dbReference>
<reference evidence="2" key="1">
    <citation type="submission" date="2005-03" db="EMBL/GenBank/DDBJ databases">
        <authorList>
            <person name="Giovannoni S.J."/>
            <person name="Cho J.-C."/>
            <person name="Ferriera S."/>
            <person name="Johnson J."/>
            <person name="Kravitz S."/>
            <person name="Halpern A."/>
            <person name="Remington K."/>
            <person name="Beeson K."/>
            <person name="Tran B."/>
            <person name="Rogers Y.-H."/>
            <person name="Friedman R."/>
            <person name="Venter J.C."/>
        </authorList>
    </citation>
    <scope>NUCLEOTIDE SEQUENCE</scope>
    <source>
        <strain evidence="2">RM11-1a</strain>
    </source>
</reference>
<dbReference type="InterPro" id="IPR029058">
    <property type="entry name" value="AB_hydrolase_fold"/>
</dbReference>
<dbReference type="OrthoDB" id="428974at2759"/>
<dbReference type="AlphaFoldDB" id="B3LMV4"/>
<keyword evidence="3" id="KW-1185">Reference proteome</keyword>
<evidence type="ECO:0000313" key="2">
    <source>
        <dbReference type="EMBL" id="EDV11907.1"/>
    </source>
</evidence>
<dbReference type="ESTHER" id="yeast-LDH1">
    <property type="family name" value="AlphaBeta_hydrolase"/>
</dbReference>
<evidence type="ECO:0000259" key="1">
    <source>
        <dbReference type="Pfam" id="PF00561"/>
    </source>
</evidence>
<dbReference type="Proteomes" id="UP000008335">
    <property type="component" value="Unassembled WGS sequence"/>
</dbReference>
<sequence>MNMAERAEATKSWSCEPLSGKALEVIVQNAENAENAADLVAYIRKPEVDLDFRLKFIAEHEEFFNVQLSDRTSRIRTCHNLSDKGIRSDTVFVFVPGLAGNLEQFEPLLELVESDQKAFLTLDLPGFGHSSEWSDYPMLKVVELIFVLVCDVLRKWSTAVPNNDNVNPFNGHKIVLVGHSMGCFLACHLYEQHMADTKAVQTLVLLTPPKAHIERLSKDKHIIQWALYGVFKLPWLFDVYRNKFDQVKGLQSSGIKQYFYQQGDDVKLKYRKFWQFKNNISNKSRTIIGYLLGWETVDWVKFNGVLTQTDMKQKIIIFGAEKDPIAPIENLEFYKQTINKECLRKVIILPDCSHNLCFDRPELVCENFQREVIDNSKL</sequence>